<dbReference type="RefSeq" id="WP_002988454.1">
    <property type="nucleotide sequence ID" value="NZ_CP068108.1"/>
</dbReference>
<dbReference type="Gene3D" id="3.40.50.2000">
    <property type="entry name" value="Glycogen Phosphorylase B"/>
    <property type="match status" value="2"/>
</dbReference>
<evidence type="ECO:0000259" key="1">
    <source>
        <dbReference type="Pfam" id="PF13439"/>
    </source>
</evidence>
<dbReference type="AlphaFoldDB" id="A0A9Q6Z2Z5"/>
<dbReference type="Pfam" id="PF13692">
    <property type="entry name" value="Glyco_trans_1_4"/>
    <property type="match status" value="1"/>
</dbReference>
<evidence type="ECO:0000313" key="2">
    <source>
        <dbReference type="EMBL" id="QQT99872.1"/>
    </source>
</evidence>
<accession>A0A9Q6Z2Z5</accession>
<protein>
    <submittedName>
        <fullName evidence="2">Glycosyltransferase</fullName>
    </submittedName>
</protein>
<dbReference type="InterPro" id="IPR028098">
    <property type="entry name" value="Glyco_trans_4-like_N"/>
</dbReference>
<evidence type="ECO:0000313" key="3">
    <source>
        <dbReference type="Proteomes" id="UP000596202"/>
    </source>
</evidence>
<dbReference type="InterPro" id="IPR050194">
    <property type="entry name" value="Glycosyltransferase_grp1"/>
</dbReference>
<feature type="domain" description="Glycosyltransferase subfamily 4-like N-terminal" evidence="1">
    <location>
        <begin position="12"/>
        <end position="179"/>
    </location>
</feature>
<dbReference type="Pfam" id="PF13439">
    <property type="entry name" value="Glyco_transf_4"/>
    <property type="match status" value="1"/>
</dbReference>
<dbReference type="GO" id="GO:0016757">
    <property type="term" value="F:glycosyltransferase activity"/>
    <property type="evidence" value="ECO:0007669"/>
    <property type="project" value="UniProtKB-ARBA"/>
</dbReference>
<reference evidence="2 3" key="1">
    <citation type="submission" date="2021-01" db="EMBL/GenBank/DDBJ databases">
        <title>FDA dAtabase for Regulatory Grade micrObial Sequences (FDA-ARGOS): Supporting development and validation of Infectious Disease Dx tests.</title>
        <authorList>
            <person name="Sproer C."/>
            <person name="Gronow S."/>
            <person name="Severitt S."/>
            <person name="Schroder I."/>
            <person name="Tallon L."/>
            <person name="Sadzewicz L."/>
            <person name="Zhao X."/>
            <person name="Boylan J."/>
            <person name="Ott S."/>
            <person name="Bowen H."/>
            <person name="Vavikolanu K."/>
            <person name="Mehta A."/>
            <person name="Aluvathingal J."/>
            <person name="Nadendla S."/>
            <person name="Lowell S."/>
            <person name="Myers T."/>
            <person name="Yan Y."/>
            <person name="Sichtig H."/>
        </authorList>
    </citation>
    <scope>NUCLEOTIDE SEQUENCE [LARGE SCALE GENOMIC DNA]</scope>
    <source>
        <strain evidence="2 3">FDAARGOS_1131</strain>
    </source>
</reference>
<organism evidence="2 3">
    <name type="scientific">Myroides odoratus</name>
    <name type="common">Flavobacterium odoratum</name>
    <dbReference type="NCBI Taxonomy" id="256"/>
    <lineage>
        <taxon>Bacteria</taxon>
        <taxon>Pseudomonadati</taxon>
        <taxon>Bacteroidota</taxon>
        <taxon>Flavobacteriia</taxon>
        <taxon>Flavobacteriales</taxon>
        <taxon>Flavobacteriaceae</taxon>
        <taxon>Myroides</taxon>
    </lineage>
</organism>
<dbReference type="PANTHER" id="PTHR45947:SF3">
    <property type="entry name" value="SULFOQUINOVOSYL TRANSFERASE SQD2"/>
    <property type="match status" value="1"/>
</dbReference>
<dbReference type="PANTHER" id="PTHR45947">
    <property type="entry name" value="SULFOQUINOVOSYL TRANSFERASE SQD2"/>
    <property type="match status" value="1"/>
</dbReference>
<dbReference type="SUPFAM" id="SSF53756">
    <property type="entry name" value="UDP-Glycosyltransferase/glycogen phosphorylase"/>
    <property type="match status" value="1"/>
</dbReference>
<sequence length="361" mass="41553">MKIIHIVESFGGGVYSYFKDLAMFFSQHSDIETYIIYSNKRKEITQDQIDQDFPSSIHLIPLEMERELKPIQDLRSTFALRKTIKQLRPDIIHLHSSKAGVIGRWASSMPNYKRKVFYTPHGYSFLRQDISPVKQKIFYTIEKLTQLIFGGTTIACGDTEYKLAQRIGTSLLVRNGIDLTHLNQHYIANENTSNQLTIGTIGRISYQKNPKLFNEVALLFPQHQFLWIGDGELRDQLTAPNITISGWFTNNTAVFPYLNQLDIYMQTSLWEGLPIAVLEAMAFRKPILATDVIGNNDIVEPNINGFLFTQANDLSSKIEQLEDAYFRKKIGEQAYIICEEKFDKNKNFSQLLEIYTANNTR</sequence>
<dbReference type="Proteomes" id="UP000596202">
    <property type="component" value="Chromosome"/>
</dbReference>
<proteinExistence type="predicted"/>
<dbReference type="EMBL" id="CP068108">
    <property type="protein sequence ID" value="QQT99872.1"/>
    <property type="molecule type" value="Genomic_DNA"/>
</dbReference>
<gene>
    <name evidence="2" type="ORF">I6I88_17175</name>
</gene>
<name>A0A9Q6Z2Z5_MYROD</name>
<dbReference type="GeneID" id="93529417"/>
<dbReference type="OrthoDB" id="9806653at2"/>